<accession>M2Y2D2</accession>
<organism evidence="1 2">
    <name type="scientific">Galdieria sulphuraria</name>
    <name type="common">Red alga</name>
    <dbReference type="NCBI Taxonomy" id="130081"/>
    <lineage>
        <taxon>Eukaryota</taxon>
        <taxon>Rhodophyta</taxon>
        <taxon>Bangiophyceae</taxon>
        <taxon>Galdieriales</taxon>
        <taxon>Galdieriaceae</taxon>
        <taxon>Galdieria</taxon>
    </lineage>
</organism>
<dbReference type="KEGG" id="gsl:Gasu_27520"/>
<dbReference type="RefSeq" id="XP_005706489.1">
    <property type="nucleotide sequence ID" value="XM_005706432.1"/>
</dbReference>
<dbReference type="Proteomes" id="UP000030680">
    <property type="component" value="Unassembled WGS sequence"/>
</dbReference>
<evidence type="ECO:0000313" key="1">
    <source>
        <dbReference type="EMBL" id="EME29969.1"/>
    </source>
</evidence>
<keyword evidence="2" id="KW-1185">Reference proteome</keyword>
<dbReference type="EMBL" id="KB454504">
    <property type="protein sequence ID" value="EME29969.1"/>
    <property type="molecule type" value="Genomic_DNA"/>
</dbReference>
<sequence>MLRYSKYMKTFLRNYRTFVRLRSLNRPRGNHEFVTVFPAYSPYILLRFEVSLCERQHTKNDEHLELLNDI</sequence>
<dbReference type="GeneID" id="17088730"/>
<dbReference type="AlphaFoldDB" id="M2Y2D2"/>
<gene>
    <name evidence="1" type="ORF">Gasu_27520</name>
</gene>
<name>M2Y2D2_GALSU</name>
<evidence type="ECO:0000313" key="2">
    <source>
        <dbReference type="Proteomes" id="UP000030680"/>
    </source>
</evidence>
<protein>
    <submittedName>
        <fullName evidence="1">Uncharacterized protein</fullName>
    </submittedName>
</protein>
<proteinExistence type="predicted"/>
<reference evidence="2" key="1">
    <citation type="journal article" date="2013" name="Science">
        <title>Gene transfer from bacteria and archaea facilitated evolution of an extremophilic eukaryote.</title>
        <authorList>
            <person name="Schonknecht G."/>
            <person name="Chen W.H."/>
            <person name="Ternes C.M."/>
            <person name="Barbier G.G."/>
            <person name="Shrestha R.P."/>
            <person name="Stanke M."/>
            <person name="Brautigam A."/>
            <person name="Baker B.J."/>
            <person name="Banfield J.F."/>
            <person name="Garavito R.M."/>
            <person name="Carr K."/>
            <person name="Wilkerson C."/>
            <person name="Rensing S.A."/>
            <person name="Gagneul D."/>
            <person name="Dickenson N.E."/>
            <person name="Oesterhelt C."/>
            <person name="Lercher M.J."/>
            <person name="Weber A.P."/>
        </authorList>
    </citation>
    <scope>NUCLEOTIDE SEQUENCE [LARGE SCALE GENOMIC DNA]</scope>
    <source>
        <strain evidence="2">074W</strain>
    </source>
</reference>
<dbReference type="Gramene" id="EME29969">
    <property type="protein sequence ID" value="EME29969"/>
    <property type="gene ID" value="Gasu_27520"/>
</dbReference>